<feature type="domain" description="Apple" evidence="3">
    <location>
        <begin position="345"/>
        <end position="426"/>
    </location>
</feature>
<comment type="caution">
    <text evidence="4">The sequence shown here is derived from an EMBL/GenBank/DDBJ whole genome shotgun (WGS) entry which is preliminary data.</text>
</comment>
<dbReference type="Pfam" id="PF00024">
    <property type="entry name" value="PAN_1"/>
    <property type="match status" value="1"/>
</dbReference>
<dbReference type="AlphaFoldDB" id="A0AAV7F777"/>
<dbReference type="InterPro" id="IPR001480">
    <property type="entry name" value="Bulb-type_lectin_dom"/>
</dbReference>
<dbReference type="SMART" id="SM00108">
    <property type="entry name" value="B_lectin"/>
    <property type="match status" value="1"/>
</dbReference>
<dbReference type="CDD" id="cd01098">
    <property type="entry name" value="PAN_AP_plant"/>
    <property type="match status" value="1"/>
</dbReference>
<feature type="chain" id="PRO_5043832250" evidence="1">
    <location>
        <begin position="25"/>
        <end position="427"/>
    </location>
</feature>
<evidence type="ECO:0000259" key="2">
    <source>
        <dbReference type="PROSITE" id="PS50927"/>
    </source>
</evidence>
<dbReference type="Gene3D" id="2.90.10.10">
    <property type="entry name" value="Bulb-type lectin domain"/>
    <property type="match status" value="1"/>
</dbReference>
<name>A0AAV7F777_ARIFI</name>
<dbReference type="InterPro" id="IPR035446">
    <property type="entry name" value="SLSG/EP1"/>
</dbReference>
<sequence length="427" mass="46988">MAIRRRMTLCLIFPLFLLSSVTRARVPDSDSFTYANAGDFGEYFPEYGASYRLLPIGNFYFQLCFYNTTSEAFHLAMFMGNGNGDSDFTLLRFVWEANRDAPVADNATLSFTRDGDLVLANPGGRVVWSTGTANKGVVGLKLLDDGNLVLYNGKGKYVWESFDHPTDTLLVGQSLRTGGPASTLVSRGGRYSLVLQPNGLELYLNLGKNKTLSYSGGTFRDVGTFSSVSFGCVPETPDGFVYVASLSNSGAVYARTFFDSTLSFMRLESDGNIRVYAYYKRAEFSSWAETFTQFSERERLSRCSLPEFCGGLGVCDKEMCVACPRPKGLLGWSNDCRPPELGRSCGDGKAIGYYKVEGVEHFLGAHDAGEGTVAKKVDECRERCSGDCSCLGFAYKEESSRCLLFPFLGTLSKVDDARRSVYIKVAK</sequence>
<dbReference type="CDD" id="cd00028">
    <property type="entry name" value="B_lectin"/>
    <property type="match status" value="1"/>
</dbReference>
<dbReference type="PROSITE" id="PS50927">
    <property type="entry name" value="BULB_LECTIN"/>
    <property type="match status" value="1"/>
</dbReference>
<dbReference type="InterPro" id="IPR036426">
    <property type="entry name" value="Bulb-type_lectin_dom_sf"/>
</dbReference>
<dbReference type="SUPFAM" id="SSF57414">
    <property type="entry name" value="Hairpin loop containing domain-like"/>
    <property type="match status" value="1"/>
</dbReference>
<feature type="signal peptide" evidence="1">
    <location>
        <begin position="1"/>
        <end position="24"/>
    </location>
</feature>
<proteinExistence type="predicted"/>
<reference evidence="4 5" key="1">
    <citation type="submission" date="2021-07" db="EMBL/GenBank/DDBJ databases">
        <title>The Aristolochia fimbriata genome: insights into angiosperm evolution, floral development and chemical biosynthesis.</title>
        <authorList>
            <person name="Jiao Y."/>
        </authorList>
    </citation>
    <scope>NUCLEOTIDE SEQUENCE [LARGE SCALE GENOMIC DNA]</scope>
    <source>
        <strain evidence="4">IBCAS-2021</strain>
        <tissue evidence="4">Leaf</tissue>
    </source>
</reference>
<protein>
    <submittedName>
        <fullName evidence="4">Uncharacterized protein</fullName>
    </submittedName>
</protein>
<evidence type="ECO:0000259" key="3">
    <source>
        <dbReference type="PROSITE" id="PS50948"/>
    </source>
</evidence>
<gene>
    <name evidence="4" type="ORF">H6P81_001446</name>
</gene>
<dbReference type="PANTHER" id="PTHR32444">
    <property type="entry name" value="BULB-TYPE LECTIN DOMAIN-CONTAINING PROTEIN"/>
    <property type="match status" value="1"/>
</dbReference>
<dbReference type="Proteomes" id="UP000825729">
    <property type="component" value="Unassembled WGS sequence"/>
</dbReference>
<evidence type="ECO:0000313" key="4">
    <source>
        <dbReference type="EMBL" id="KAG9456938.1"/>
    </source>
</evidence>
<dbReference type="SUPFAM" id="SSF51110">
    <property type="entry name" value="alpha-D-mannose-specific plant lectins"/>
    <property type="match status" value="1"/>
</dbReference>
<dbReference type="SMART" id="SM00473">
    <property type="entry name" value="PAN_AP"/>
    <property type="match status" value="1"/>
</dbReference>
<keyword evidence="1" id="KW-0732">Signal</keyword>
<dbReference type="PROSITE" id="PS50948">
    <property type="entry name" value="PAN"/>
    <property type="match status" value="1"/>
</dbReference>
<dbReference type="Pfam" id="PF01453">
    <property type="entry name" value="B_lectin"/>
    <property type="match status" value="1"/>
</dbReference>
<keyword evidence="5" id="KW-1185">Reference proteome</keyword>
<dbReference type="InterPro" id="IPR003609">
    <property type="entry name" value="Pan_app"/>
</dbReference>
<dbReference type="PANTHER" id="PTHR32444:SF10">
    <property type="entry name" value="CURCULIN-LIKE (MANNOSE-BINDING) LECTIN FAMILY PROTEIN-RELATED"/>
    <property type="match status" value="1"/>
</dbReference>
<dbReference type="EMBL" id="JAINDJ010000002">
    <property type="protein sequence ID" value="KAG9456938.1"/>
    <property type="molecule type" value="Genomic_DNA"/>
</dbReference>
<organism evidence="4 5">
    <name type="scientific">Aristolochia fimbriata</name>
    <name type="common">White veined hardy Dutchman's pipe vine</name>
    <dbReference type="NCBI Taxonomy" id="158543"/>
    <lineage>
        <taxon>Eukaryota</taxon>
        <taxon>Viridiplantae</taxon>
        <taxon>Streptophyta</taxon>
        <taxon>Embryophyta</taxon>
        <taxon>Tracheophyta</taxon>
        <taxon>Spermatophyta</taxon>
        <taxon>Magnoliopsida</taxon>
        <taxon>Magnoliidae</taxon>
        <taxon>Piperales</taxon>
        <taxon>Aristolochiaceae</taxon>
        <taxon>Aristolochia</taxon>
    </lineage>
</organism>
<accession>A0AAV7F777</accession>
<evidence type="ECO:0000313" key="5">
    <source>
        <dbReference type="Proteomes" id="UP000825729"/>
    </source>
</evidence>
<feature type="domain" description="Bulb-type lectin" evidence="2">
    <location>
        <begin position="29"/>
        <end position="163"/>
    </location>
</feature>
<evidence type="ECO:0000256" key="1">
    <source>
        <dbReference type="SAM" id="SignalP"/>
    </source>
</evidence>
<dbReference type="PIRSF" id="PIRSF002686">
    <property type="entry name" value="SLG"/>
    <property type="match status" value="1"/>
</dbReference>